<accession>A0A316VVF3</accession>
<keyword evidence="4" id="KW-0648">Protein biosynthesis</keyword>
<dbReference type="SUPFAM" id="SSF55681">
    <property type="entry name" value="Class II aaRS and biotin synthetases"/>
    <property type="match status" value="1"/>
</dbReference>
<evidence type="ECO:0000256" key="3">
    <source>
        <dbReference type="ARBA" id="ARBA00022840"/>
    </source>
</evidence>
<dbReference type="InterPro" id="IPR004364">
    <property type="entry name" value="Aa-tRNA-synt_II"/>
</dbReference>
<organism evidence="8 9">
    <name type="scientific">Ceraceosorus guamensis</name>
    <dbReference type="NCBI Taxonomy" id="1522189"/>
    <lineage>
        <taxon>Eukaryota</taxon>
        <taxon>Fungi</taxon>
        <taxon>Dikarya</taxon>
        <taxon>Basidiomycota</taxon>
        <taxon>Ustilaginomycotina</taxon>
        <taxon>Exobasidiomycetes</taxon>
        <taxon>Ceraceosorales</taxon>
        <taxon>Ceraceosoraceae</taxon>
        <taxon>Ceraceosorus</taxon>
    </lineage>
</organism>
<dbReference type="InterPro" id="IPR006195">
    <property type="entry name" value="aa-tRNA-synth_II"/>
</dbReference>
<dbReference type="EMBL" id="KZ819468">
    <property type="protein sequence ID" value="PWN39425.1"/>
    <property type="molecule type" value="Genomic_DNA"/>
</dbReference>
<proteinExistence type="predicted"/>
<keyword evidence="1" id="KW-0436">Ligase</keyword>
<keyword evidence="5" id="KW-0030">Aminoacyl-tRNA synthetase</keyword>
<dbReference type="Pfam" id="PF01336">
    <property type="entry name" value="tRNA_anti-codon"/>
    <property type="match status" value="1"/>
</dbReference>
<dbReference type="GO" id="GO:0005524">
    <property type="term" value="F:ATP binding"/>
    <property type="evidence" value="ECO:0007669"/>
    <property type="project" value="UniProtKB-KW"/>
</dbReference>
<dbReference type="GO" id="GO:0003676">
    <property type="term" value="F:nucleic acid binding"/>
    <property type="evidence" value="ECO:0007669"/>
    <property type="project" value="InterPro"/>
</dbReference>
<dbReference type="OrthoDB" id="439710at2759"/>
<dbReference type="FunCoup" id="A0A316VVF3">
    <property type="interactions" value="376"/>
</dbReference>
<dbReference type="InParanoid" id="A0A316VVF3"/>
<dbReference type="Proteomes" id="UP000245783">
    <property type="component" value="Unassembled WGS sequence"/>
</dbReference>
<sequence length="821" mass="89617">MSAGLQAPRAAIRDVERAVLLPLPSGLPFRKHNKRLSQVAPLARHSTAPSPSATVFAFPAQCRCSSSSSSSRSIIASSQSAASIASSSSSSPQAPTFPLLAYPPATHACGTLRQSHLSQSVRLRGWISSLRPLSKSLLFFNLGDASGKVQVVVRDARLRGVLETMREEDCVVLQGVVHGRGKDASEVSASLATGAIEVELSGIQCVGKVSQPLPFSPNDDHSLPNETFRLSHRVLDLRRSRMTHNLQLRSKVLHAARNHLHSCDFTEIETPILLRSSPEGAREFLVPTRVHRSASDAPAGATRSTPLPSPQFYALQQSPQQPKQLLIASGSTQRYFQIAKCFRDEDGRKDRQAEFTQLDVEMAFVSGAADAELEEDGWRMGGGEVKRTVEEFVRRMWNTARECEGAAPSVKLHPCPRRFRVMRWQEAMRRFGSDKPDLRYGLEIHSLVDEIGPRELQATEDWSKPGLTVDMLVYRPSQEAHSLSNKALADVVQKESGIEAYKCKASSPNEVASVLLRKSAALRAYLHEAEIDAQNVDPSILCDAFEQALSKGALHSQTCNADAQNAESRHSDLCYVFVAGRKEPPEGGGTAMGDLRKRLARELENKGALELSSSEPAFLWVTEFPLLTPSSAEEDKAHLTKGRRWTSTHHPFTAPMAQDLALLFGSAAPFSSLVGAREGDAEARGLDRQEQLARVRGQHYDLVLNGAEVGGGSVRIHSKEVQEWLMSEVLQLTTEEIARFSALLNALSVGAPPHGGFALGVDRFLSILIGSQSIRDVIAFPKTGGGGKGLLDMVFESPARLSEEEDEVLSAYALRTLEKDQ</sequence>
<evidence type="ECO:0000256" key="2">
    <source>
        <dbReference type="ARBA" id="ARBA00022741"/>
    </source>
</evidence>
<keyword evidence="3" id="KW-0067">ATP-binding</keyword>
<name>A0A316VVF3_9BASI</name>
<dbReference type="InterPro" id="IPR004365">
    <property type="entry name" value="NA-bd_OB_tRNA"/>
</dbReference>
<evidence type="ECO:0000313" key="8">
    <source>
        <dbReference type="EMBL" id="PWN39425.1"/>
    </source>
</evidence>
<keyword evidence="9" id="KW-1185">Reference proteome</keyword>
<dbReference type="STRING" id="1522189.A0A316VVF3"/>
<evidence type="ECO:0000256" key="1">
    <source>
        <dbReference type="ARBA" id="ARBA00022598"/>
    </source>
</evidence>
<dbReference type="PROSITE" id="PS50862">
    <property type="entry name" value="AA_TRNA_LIGASE_II"/>
    <property type="match status" value="1"/>
</dbReference>
<dbReference type="Pfam" id="PF00152">
    <property type="entry name" value="tRNA-synt_2"/>
    <property type="match status" value="1"/>
</dbReference>
<evidence type="ECO:0000256" key="4">
    <source>
        <dbReference type="ARBA" id="ARBA00022917"/>
    </source>
</evidence>
<dbReference type="PANTHER" id="PTHR22594">
    <property type="entry name" value="ASPARTYL/LYSYL-TRNA SYNTHETASE"/>
    <property type="match status" value="1"/>
</dbReference>
<evidence type="ECO:0000256" key="5">
    <source>
        <dbReference type="ARBA" id="ARBA00023146"/>
    </source>
</evidence>
<dbReference type="GO" id="GO:0005739">
    <property type="term" value="C:mitochondrion"/>
    <property type="evidence" value="ECO:0007669"/>
    <property type="project" value="TreeGrafter"/>
</dbReference>
<dbReference type="Gene3D" id="3.30.930.10">
    <property type="entry name" value="Bira Bifunctional Protein, Domain 2"/>
    <property type="match status" value="1"/>
</dbReference>
<dbReference type="InterPro" id="IPR012340">
    <property type="entry name" value="NA-bd_OB-fold"/>
</dbReference>
<dbReference type="InterPro" id="IPR004115">
    <property type="entry name" value="GAD-like_sf"/>
</dbReference>
<keyword evidence="2" id="KW-0547">Nucleotide-binding</keyword>
<dbReference type="Gene3D" id="3.30.1360.30">
    <property type="entry name" value="GAD-like domain"/>
    <property type="match status" value="1"/>
</dbReference>
<dbReference type="PANTHER" id="PTHR22594:SF5">
    <property type="entry name" value="ASPARTATE--TRNA LIGASE, MITOCHONDRIAL"/>
    <property type="match status" value="1"/>
</dbReference>
<dbReference type="AlphaFoldDB" id="A0A316VVF3"/>
<dbReference type="InterPro" id="IPR045864">
    <property type="entry name" value="aa-tRNA-synth_II/BPL/LPL"/>
</dbReference>
<evidence type="ECO:0000313" key="9">
    <source>
        <dbReference type="Proteomes" id="UP000245783"/>
    </source>
</evidence>
<dbReference type="RefSeq" id="XP_025366585.1">
    <property type="nucleotide sequence ID" value="XM_025512593.1"/>
</dbReference>
<gene>
    <name evidence="8" type="ORF">IE81DRAFT_318018</name>
</gene>
<feature type="region of interest" description="Disordered" evidence="6">
    <location>
        <begin position="290"/>
        <end position="310"/>
    </location>
</feature>
<protein>
    <recommendedName>
        <fullName evidence="7">Aminoacyl-transfer RNA synthetases class-II family profile domain-containing protein</fullName>
    </recommendedName>
</protein>
<dbReference type="GeneID" id="37034463"/>
<evidence type="ECO:0000256" key="6">
    <source>
        <dbReference type="SAM" id="MobiDB-lite"/>
    </source>
</evidence>
<reference evidence="8 9" key="1">
    <citation type="journal article" date="2018" name="Mol. Biol. Evol.">
        <title>Broad Genomic Sampling Reveals a Smut Pathogenic Ancestry of the Fungal Clade Ustilaginomycotina.</title>
        <authorList>
            <person name="Kijpornyongpan T."/>
            <person name="Mondo S.J."/>
            <person name="Barry K."/>
            <person name="Sandor L."/>
            <person name="Lee J."/>
            <person name="Lipzen A."/>
            <person name="Pangilinan J."/>
            <person name="LaButti K."/>
            <person name="Hainaut M."/>
            <person name="Henrissat B."/>
            <person name="Grigoriev I.V."/>
            <person name="Spatafora J.W."/>
            <person name="Aime M.C."/>
        </authorList>
    </citation>
    <scope>NUCLEOTIDE SEQUENCE [LARGE SCALE GENOMIC DNA]</scope>
    <source>
        <strain evidence="8 9">MCA 4658</strain>
    </source>
</reference>
<evidence type="ECO:0000259" key="7">
    <source>
        <dbReference type="PROSITE" id="PS50862"/>
    </source>
</evidence>
<dbReference type="SUPFAM" id="SSF50249">
    <property type="entry name" value="Nucleic acid-binding proteins"/>
    <property type="match status" value="1"/>
</dbReference>
<dbReference type="NCBIfam" id="NF001750">
    <property type="entry name" value="PRK00476.1"/>
    <property type="match status" value="1"/>
</dbReference>
<dbReference type="Gene3D" id="2.40.50.140">
    <property type="entry name" value="Nucleic acid-binding proteins"/>
    <property type="match status" value="1"/>
</dbReference>
<dbReference type="GO" id="GO:0006422">
    <property type="term" value="P:aspartyl-tRNA aminoacylation"/>
    <property type="evidence" value="ECO:0007669"/>
    <property type="project" value="TreeGrafter"/>
</dbReference>
<dbReference type="GO" id="GO:0004815">
    <property type="term" value="F:aspartate-tRNA ligase activity"/>
    <property type="evidence" value="ECO:0007669"/>
    <property type="project" value="TreeGrafter"/>
</dbReference>
<feature type="domain" description="Aminoacyl-transfer RNA synthetases class-II family profile" evidence="7">
    <location>
        <begin position="246"/>
        <end position="781"/>
    </location>
</feature>